<reference evidence="2" key="1">
    <citation type="journal article" date="2022" name="Int. J. Mol. Sci.">
        <title>Draft Genome of Tanacetum Coccineum: Genomic Comparison of Closely Related Tanacetum-Family Plants.</title>
        <authorList>
            <person name="Yamashiro T."/>
            <person name="Shiraishi A."/>
            <person name="Nakayama K."/>
            <person name="Satake H."/>
        </authorList>
    </citation>
    <scope>NUCLEOTIDE SEQUENCE</scope>
</reference>
<feature type="compositionally biased region" description="Polar residues" evidence="1">
    <location>
        <begin position="195"/>
        <end position="207"/>
    </location>
</feature>
<accession>A0ABQ4Y961</accession>
<sequence length="397" mass="45621">MGDKNPRRTLGDYSRPSHEGYRNTIELPDRNDLVPLRSDTIWLVQNECSFHRLRSDDPNQHLKDFLKFVDSIDLIGTIDQAAGGKLRDKNNEESWALLEDLALYDNESWNNPRDFAKPVKAISMPQDVPSTFDRCLIELKNKVQLVLMTLNIAWKILSKLLLITHPRETTEWEVSRLLLAKDQEPLTKPPMLGKTNPTSVGNVPKPSQTRKVKKEGGSRDTASSKHEDSTSGVDNDVGSDELEDVEEDDSEYFNTFPSMMELEYHEWLLKNPRPPWDTTSVIDHDLGEVVFGKPFVEEIGLIYDKEVGTIAFREDNELITFKMPHKMEMFNEIDLKDMNTDNIPPFFLENKNENGKVYYSNSLIIGPEYKRDENTSKEIRCLMKLEREAKTNQGGVT</sequence>
<evidence type="ECO:0008006" key="4">
    <source>
        <dbReference type="Google" id="ProtNLM"/>
    </source>
</evidence>
<gene>
    <name evidence="2" type="ORF">Tco_0706492</name>
</gene>
<protein>
    <recommendedName>
        <fullName evidence="4">MAK10-like protein</fullName>
    </recommendedName>
</protein>
<name>A0ABQ4Y961_9ASTR</name>
<dbReference type="Proteomes" id="UP001151760">
    <property type="component" value="Unassembled WGS sequence"/>
</dbReference>
<feature type="region of interest" description="Disordered" evidence="1">
    <location>
        <begin position="185"/>
        <end position="249"/>
    </location>
</feature>
<evidence type="ECO:0000313" key="3">
    <source>
        <dbReference type="Proteomes" id="UP001151760"/>
    </source>
</evidence>
<proteinExistence type="predicted"/>
<reference evidence="2" key="2">
    <citation type="submission" date="2022-01" db="EMBL/GenBank/DDBJ databases">
        <authorList>
            <person name="Yamashiro T."/>
            <person name="Shiraishi A."/>
            <person name="Satake H."/>
            <person name="Nakayama K."/>
        </authorList>
    </citation>
    <scope>NUCLEOTIDE SEQUENCE</scope>
</reference>
<keyword evidence="3" id="KW-1185">Reference proteome</keyword>
<feature type="compositionally biased region" description="Basic and acidic residues" evidence="1">
    <location>
        <begin position="214"/>
        <end position="229"/>
    </location>
</feature>
<feature type="compositionally biased region" description="Acidic residues" evidence="1">
    <location>
        <begin position="237"/>
        <end position="249"/>
    </location>
</feature>
<evidence type="ECO:0000313" key="2">
    <source>
        <dbReference type="EMBL" id="GJS73651.1"/>
    </source>
</evidence>
<organism evidence="2 3">
    <name type="scientific">Tanacetum coccineum</name>
    <dbReference type="NCBI Taxonomy" id="301880"/>
    <lineage>
        <taxon>Eukaryota</taxon>
        <taxon>Viridiplantae</taxon>
        <taxon>Streptophyta</taxon>
        <taxon>Embryophyta</taxon>
        <taxon>Tracheophyta</taxon>
        <taxon>Spermatophyta</taxon>
        <taxon>Magnoliopsida</taxon>
        <taxon>eudicotyledons</taxon>
        <taxon>Gunneridae</taxon>
        <taxon>Pentapetalae</taxon>
        <taxon>asterids</taxon>
        <taxon>campanulids</taxon>
        <taxon>Asterales</taxon>
        <taxon>Asteraceae</taxon>
        <taxon>Asteroideae</taxon>
        <taxon>Anthemideae</taxon>
        <taxon>Anthemidinae</taxon>
        <taxon>Tanacetum</taxon>
    </lineage>
</organism>
<comment type="caution">
    <text evidence="2">The sequence shown here is derived from an EMBL/GenBank/DDBJ whole genome shotgun (WGS) entry which is preliminary data.</text>
</comment>
<evidence type="ECO:0000256" key="1">
    <source>
        <dbReference type="SAM" id="MobiDB-lite"/>
    </source>
</evidence>
<dbReference type="EMBL" id="BQNB010010169">
    <property type="protein sequence ID" value="GJS73651.1"/>
    <property type="molecule type" value="Genomic_DNA"/>
</dbReference>
<feature type="region of interest" description="Disordered" evidence="1">
    <location>
        <begin position="1"/>
        <end position="22"/>
    </location>
</feature>